<comment type="function">
    <text evidence="1">Plays an important role in the elongation step of protein synthesis.</text>
</comment>
<protein>
    <recommendedName>
        <fullName evidence="5">Large ribosomal subunit protein P1</fullName>
    </recommendedName>
    <alternativeName>
        <fullName evidence="6">60S acidic ribosomal protein P1</fullName>
    </alternativeName>
</protein>
<evidence type="ECO:0000256" key="4">
    <source>
        <dbReference type="ARBA" id="ARBA00023274"/>
    </source>
</evidence>
<evidence type="ECO:0000313" key="8">
    <source>
        <dbReference type="EMBL" id="VDM93852.1"/>
    </source>
</evidence>
<name>A0A182EPR6_ONCOC</name>
<dbReference type="GO" id="GO:0043021">
    <property type="term" value="F:ribonucleoprotein complex binding"/>
    <property type="evidence" value="ECO:0007669"/>
    <property type="project" value="TreeGrafter"/>
</dbReference>
<accession>A0A182EPR6</accession>
<evidence type="ECO:0000313" key="10">
    <source>
        <dbReference type="WBParaSite" id="nOo.2.0.1.t10125-RA"/>
    </source>
</evidence>
<dbReference type="PANTHER" id="PTHR45696">
    <property type="entry name" value="60S ACIDIC RIBOSOMAL PROTEIN P1"/>
    <property type="match status" value="1"/>
</dbReference>
<dbReference type="InterPro" id="IPR038716">
    <property type="entry name" value="P1/P2_N_sf"/>
</dbReference>
<reference evidence="8 9" key="2">
    <citation type="submission" date="2018-08" db="EMBL/GenBank/DDBJ databases">
        <authorList>
            <person name="Laetsch R D."/>
            <person name="Stevens L."/>
            <person name="Kumar S."/>
            <person name="Blaxter L. M."/>
        </authorList>
    </citation>
    <scope>NUCLEOTIDE SEQUENCE [LARGE SCALE GENOMIC DNA]</scope>
</reference>
<dbReference type="GO" id="GO:0006414">
    <property type="term" value="P:translational elongation"/>
    <property type="evidence" value="ECO:0007669"/>
    <property type="project" value="InterPro"/>
</dbReference>
<evidence type="ECO:0000256" key="2">
    <source>
        <dbReference type="ARBA" id="ARBA00005436"/>
    </source>
</evidence>
<keyword evidence="3" id="KW-0689">Ribosomal protein</keyword>
<dbReference type="Gene3D" id="1.10.10.1410">
    <property type="match status" value="1"/>
</dbReference>
<evidence type="ECO:0000256" key="5">
    <source>
        <dbReference type="ARBA" id="ARBA00041116"/>
    </source>
</evidence>
<gene>
    <name evidence="8" type="ORF">NOO_LOCUS10125</name>
</gene>
<dbReference type="WBParaSite" id="nOo.2.0.1.t10125-RA">
    <property type="protein sequence ID" value="nOo.2.0.1.t10125-RA"/>
    <property type="gene ID" value="nOo.2.0.1.g10125"/>
</dbReference>
<dbReference type="STRING" id="42157.A0A182EPR6"/>
<dbReference type="CDD" id="cd05831">
    <property type="entry name" value="Ribosomal_P1"/>
    <property type="match status" value="1"/>
</dbReference>
<dbReference type="OrthoDB" id="2194681at2759"/>
<comment type="similarity">
    <text evidence="2">Belongs to the eukaryotic ribosomal protein P1/P2 family.</text>
</comment>
<dbReference type="FunFam" id="1.10.10.1410:FF:000001">
    <property type="entry name" value="60S acidic ribosomal protein P1"/>
    <property type="match status" value="1"/>
</dbReference>
<reference evidence="10" key="1">
    <citation type="submission" date="2016-06" db="UniProtKB">
        <authorList>
            <consortium name="WormBaseParasite"/>
        </authorList>
    </citation>
    <scope>IDENTIFICATION</scope>
</reference>
<proteinExistence type="inferred from homology"/>
<evidence type="ECO:0000256" key="6">
    <source>
        <dbReference type="ARBA" id="ARBA00042918"/>
    </source>
</evidence>
<feature type="compositionally biased region" description="Basic and acidic residues" evidence="7">
    <location>
        <begin position="92"/>
        <end position="102"/>
    </location>
</feature>
<dbReference type="GO" id="GO:0003735">
    <property type="term" value="F:structural constituent of ribosome"/>
    <property type="evidence" value="ECO:0007669"/>
    <property type="project" value="InterPro"/>
</dbReference>
<feature type="region of interest" description="Disordered" evidence="7">
    <location>
        <begin position="87"/>
        <end position="116"/>
    </location>
</feature>
<dbReference type="HAMAP" id="MF_01478">
    <property type="entry name" value="Ribosomal_L12_arch"/>
    <property type="match status" value="1"/>
</dbReference>
<dbReference type="GO" id="GO:0030295">
    <property type="term" value="F:protein kinase activator activity"/>
    <property type="evidence" value="ECO:0007669"/>
    <property type="project" value="TreeGrafter"/>
</dbReference>
<keyword evidence="9" id="KW-1185">Reference proteome</keyword>
<dbReference type="EMBL" id="UYRW01005515">
    <property type="protein sequence ID" value="VDM93852.1"/>
    <property type="molecule type" value="Genomic_DNA"/>
</dbReference>
<organism evidence="10">
    <name type="scientific">Onchocerca ochengi</name>
    <name type="common">Filarial nematode worm</name>
    <dbReference type="NCBI Taxonomy" id="42157"/>
    <lineage>
        <taxon>Eukaryota</taxon>
        <taxon>Metazoa</taxon>
        <taxon>Ecdysozoa</taxon>
        <taxon>Nematoda</taxon>
        <taxon>Chromadorea</taxon>
        <taxon>Rhabditida</taxon>
        <taxon>Spirurina</taxon>
        <taxon>Spiruromorpha</taxon>
        <taxon>Filarioidea</taxon>
        <taxon>Onchocercidae</taxon>
        <taxon>Onchocerca</taxon>
    </lineage>
</organism>
<evidence type="ECO:0000256" key="3">
    <source>
        <dbReference type="ARBA" id="ARBA00022980"/>
    </source>
</evidence>
<dbReference type="Proteomes" id="UP000271087">
    <property type="component" value="Unassembled WGS sequence"/>
</dbReference>
<evidence type="ECO:0000256" key="7">
    <source>
        <dbReference type="SAM" id="MobiDB-lite"/>
    </source>
</evidence>
<dbReference type="AlphaFoldDB" id="A0A182EPR6"/>
<dbReference type="InterPro" id="IPR027534">
    <property type="entry name" value="Ribosomal_P1/P2"/>
</dbReference>
<dbReference type="Pfam" id="PF00428">
    <property type="entry name" value="Ribosomal_60s"/>
    <property type="match status" value="1"/>
</dbReference>
<evidence type="ECO:0000313" key="9">
    <source>
        <dbReference type="Proteomes" id="UP000271087"/>
    </source>
</evidence>
<dbReference type="PANTHER" id="PTHR45696:SF10">
    <property type="entry name" value="LARGE RIBOSOMAL SUBUNIT PROTEIN P1"/>
    <property type="match status" value="1"/>
</dbReference>
<evidence type="ECO:0000256" key="1">
    <source>
        <dbReference type="ARBA" id="ARBA00003362"/>
    </source>
</evidence>
<dbReference type="GO" id="GO:0022625">
    <property type="term" value="C:cytosolic large ribosomal subunit"/>
    <property type="evidence" value="ECO:0007669"/>
    <property type="project" value="TreeGrafter"/>
</dbReference>
<keyword evidence="4" id="KW-0687">Ribonucleoprotein</keyword>
<dbReference type="GO" id="GO:0002181">
    <property type="term" value="P:cytoplasmic translation"/>
    <property type="evidence" value="ECO:0007669"/>
    <property type="project" value="TreeGrafter"/>
</dbReference>
<sequence length="116" mass="11720">MANQELACVYAALILQDDEVAITGDKISTLLKAAHVDVEPFWPGLFAKALEGVDVKSLITNISSSVGGGGGAPAGAAPSAAAAAAAPVAAAAEEKEDKKEEAKEESDDDMGFGLFD</sequence>